<evidence type="ECO:0000259" key="16">
    <source>
        <dbReference type="PROSITE" id="PS50089"/>
    </source>
</evidence>
<comment type="pathway">
    <text evidence="3">Protein modification; protein ubiquitination.</text>
</comment>
<evidence type="ECO:0000256" key="2">
    <source>
        <dbReference type="ARBA" id="ARBA00004167"/>
    </source>
</evidence>
<evidence type="ECO:0000256" key="10">
    <source>
        <dbReference type="ARBA" id="ARBA00022833"/>
    </source>
</evidence>
<accession>A0AAD4J2M7</accession>
<keyword evidence="12 15" id="KW-0472">Membrane</keyword>
<evidence type="ECO:0000256" key="12">
    <source>
        <dbReference type="ARBA" id="ARBA00023136"/>
    </source>
</evidence>
<keyword evidence="9" id="KW-0833">Ubl conjugation pathway</keyword>
<organism evidence="17 18">
    <name type="scientific">Perilla frutescens var. hirtella</name>
    <name type="common">Perilla citriodora</name>
    <name type="synonym">Perilla setoyensis</name>
    <dbReference type="NCBI Taxonomy" id="608512"/>
    <lineage>
        <taxon>Eukaryota</taxon>
        <taxon>Viridiplantae</taxon>
        <taxon>Streptophyta</taxon>
        <taxon>Embryophyta</taxon>
        <taxon>Tracheophyta</taxon>
        <taxon>Spermatophyta</taxon>
        <taxon>Magnoliopsida</taxon>
        <taxon>eudicotyledons</taxon>
        <taxon>Gunneridae</taxon>
        <taxon>Pentapetalae</taxon>
        <taxon>asterids</taxon>
        <taxon>lamiids</taxon>
        <taxon>Lamiales</taxon>
        <taxon>Lamiaceae</taxon>
        <taxon>Nepetoideae</taxon>
        <taxon>Elsholtzieae</taxon>
        <taxon>Perilla</taxon>
    </lineage>
</organism>
<comment type="catalytic activity">
    <reaction evidence="1">
        <text>S-ubiquitinyl-[E2 ubiquitin-conjugating enzyme]-L-cysteine + [acceptor protein]-L-lysine = [E2 ubiquitin-conjugating enzyme]-L-cysteine + N(6)-ubiquitinyl-[acceptor protein]-L-lysine.</text>
        <dbReference type="EC" id="2.3.2.27"/>
    </reaction>
</comment>
<keyword evidence="7" id="KW-0479">Metal-binding</keyword>
<feature type="transmembrane region" description="Helical" evidence="15">
    <location>
        <begin position="59"/>
        <end position="80"/>
    </location>
</feature>
<keyword evidence="10" id="KW-0862">Zinc</keyword>
<evidence type="ECO:0000256" key="11">
    <source>
        <dbReference type="ARBA" id="ARBA00022989"/>
    </source>
</evidence>
<dbReference type="InterPro" id="IPR013083">
    <property type="entry name" value="Znf_RING/FYVE/PHD"/>
</dbReference>
<dbReference type="SMART" id="SM00184">
    <property type="entry name" value="RING"/>
    <property type="match status" value="1"/>
</dbReference>
<reference evidence="17 18" key="1">
    <citation type="journal article" date="2021" name="Nat. Commun.">
        <title>Incipient diploidization of the medicinal plant Perilla within 10,000 years.</title>
        <authorList>
            <person name="Zhang Y."/>
            <person name="Shen Q."/>
            <person name="Leng L."/>
            <person name="Zhang D."/>
            <person name="Chen S."/>
            <person name="Shi Y."/>
            <person name="Ning Z."/>
            <person name="Chen S."/>
        </authorList>
    </citation>
    <scope>NUCLEOTIDE SEQUENCE [LARGE SCALE GENOMIC DNA]</scope>
    <source>
        <strain evidence="18">cv. PC099</strain>
    </source>
</reference>
<keyword evidence="6 15" id="KW-0812">Transmembrane</keyword>
<comment type="caution">
    <text evidence="17">The sequence shown here is derived from an EMBL/GenBank/DDBJ whole genome shotgun (WGS) entry which is preliminary data.</text>
</comment>
<dbReference type="AlphaFoldDB" id="A0AAD4J2M7"/>
<dbReference type="PANTHER" id="PTHR14155">
    <property type="entry name" value="RING FINGER DOMAIN-CONTAINING"/>
    <property type="match status" value="1"/>
</dbReference>
<proteinExistence type="inferred from homology"/>
<dbReference type="GO" id="GO:0061630">
    <property type="term" value="F:ubiquitin protein ligase activity"/>
    <property type="evidence" value="ECO:0007669"/>
    <property type="project" value="UniProtKB-EC"/>
</dbReference>
<protein>
    <recommendedName>
        <fullName evidence="4">RING-type E3 ubiquitin transferase</fullName>
        <ecNumber evidence="4">2.3.2.27</ecNumber>
    </recommendedName>
</protein>
<dbReference type="FunFam" id="3.30.40.10:FF:000187">
    <property type="entry name" value="E3 ubiquitin-protein ligase ATL6"/>
    <property type="match status" value="1"/>
</dbReference>
<evidence type="ECO:0000256" key="8">
    <source>
        <dbReference type="ARBA" id="ARBA00022771"/>
    </source>
</evidence>
<dbReference type="Gene3D" id="3.30.40.10">
    <property type="entry name" value="Zinc/RING finger domain, C3HC4 (zinc finger)"/>
    <property type="match status" value="1"/>
</dbReference>
<gene>
    <name evidence="17" type="ORF">C2S53_001443</name>
</gene>
<dbReference type="InterPro" id="IPR001841">
    <property type="entry name" value="Znf_RING"/>
</dbReference>
<dbReference type="CDD" id="cd16461">
    <property type="entry name" value="RING-H2_EL5-like"/>
    <property type="match status" value="1"/>
</dbReference>
<name>A0AAD4J2M7_PERFH</name>
<evidence type="ECO:0000313" key="18">
    <source>
        <dbReference type="Proteomes" id="UP001190926"/>
    </source>
</evidence>
<comment type="similarity">
    <text evidence="13">Belongs to the RING-type zinc finger family. ATL subfamily.</text>
</comment>
<evidence type="ECO:0000256" key="7">
    <source>
        <dbReference type="ARBA" id="ARBA00022723"/>
    </source>
</evidence>
<evidence type="ECO:0000313" key="17">
    <source>
        <dbReference type="EMBL" id="KAH6826006.1"/>
    </source>
</evidence>
<dbReference type="InterPro" id="IPR053238">
    <property type="entry name" value="RING-H2_zinc_finger"/>
</dbReference>
<dbReference type="GO" id="GO:0008270">
    <property type="term" value="F:zinc ion binding"/>
    <property type="evidence" value="ECO:0007669"/>
    <property type="project" value="UniProtKB-KW"/>
</dbReference>
<comment type="subcellular location">
    <subcellularLocation>
        <location evidence="2">Membrane</location>
        <topology evidence="2">Single-pass membrane protein</topology>
    </subcellularLocation>
</comment>
<evidence type="ECO:0000256" key="3">
    <source>
        <dbReference type="ARBA" id="ARBA00004906"/>
    </source>
</evidence>
<feature type="domain" description="RING-type" evidence="16">
    <location>
        <begin position="126"/>
        <end position="168"/>
    </location>
</feature>
<evidence type="ECO:0000256" key="1">
    <source>
        <dbReference type="ARBA" id="ARBA00000900"/>
    </source>
</evidence>
<dbReference type="EMBL" id="SDAM02000167">
    <property type="protein sequence ID" value="KAH6826006.1"/>
    <property type="molecule type" value="Genomic_DNA"/>
</dbReference>
<dbReference type="EC" id="2.3.2.27" evidence="4"/>
<evidence type="ECO:0000256" key="9">
    <source>
        <dbReference type="ARBA" id="ARBA00022786"/>
    </source>
</evidence>
<evidence type="ECO:0000256" key="5">
    <source>
        <dbReference type="ARBA" id="ARBA00022679"/>
    </source>
</evidence>
<dbReference type="PROSITE" id="PS50089">
    <property type="entry name" value="ZF_RING_2"/>
    <property type="match status" value="1"/>
</dbReference>
<dbReference type="SUPFAM" id="SSF57850">
    <property type="entry name" value="RING/U-box"/>
    <property type="match status" value="1"/>
</dbReference>
<dbReference type="GO" id="GO:0016020">
    <property type="term" value="C:membrane"/>
    <property type="evidence" value="ECO:0007669"/>
    <property type="project" value="UniProtKB-SubCell"/>
</dbReference>
<keyword evidence="8 14" id="KW-0863">Zinc-finger</keyword>
<evidence type="ECO:0000256" key="6">
    <source>
        <dbReference type="ARBA" id="ARBA00022692"/>
    </source>
</evidence>
<keyword evidence="11 15" id="KW-1133">Transmembrane helix</keyword>
<sequence length="217" mass="23540">MNPTSILFVSRRILQSTDIDAFNGIPETSPSPLTAAEGPNTSAARRLLNPAAAPFDSTMALTILILLTALFFLAFFSVYIRRFSTADIAPPPNLPKCVGGLDSTAVRSLPLVAYGRDAKHLMIDDCPICLSEFSERETVKLIPYCGHVFHPSCIDTWLASHVTCPLCRSAELFKRVEEVCLDVLPHEIAETSTPQNCDGCSSSNLANPALLHTSTSF</sequence>
<evidence type="ECO:0000256" key="13">
    <source>
        <dbReference type="ARBA" id="ARBA00024209"/>
    </source>
</evidence>
<keyword evidence="5" id="KW-0808">Transferase</keyword>
<evidence type="ECO:0000256" key="14">
    <source>
        <dbReference type="PROSITE-ProRule" id="PRU00175"/>
    </source>
</evidence>
<keyword evidence="18" id="KW-1185">Reference proteome</keyword>
<dbReference type="Proteomes" id="UP001190926">
    <property type="component" value="Unassembled WGS sequence"/>
</dbReference>
<dbReference type="PANTHER" id="PTHR14155:SF592">
    <property type="entry name" value="RING-H2 FINGER PROTEIN ATL57"/>
    <property type="match status" value="1"/>
</dbReference>
<dbReference type="Pfam" id="PF13639">
    <property type="entry name" value="zf-RING_2"/>
    <property type="match status" value="1"/>
</dbReference>
<evidence type="ECO:0000256" key="15">
    <source>
        <dbReference type="SAM" id="Phobius"/>
    </source>
</evidence>
<evidence type="ECO:0000256" key="4">
    <source>
        <dbReference type="ARBA" id="ARBA00012483"/>
    </source>
</evidence>